<keyword evidence="2 5" id="KW-0812">Transmembrane</keyword>
<dbReference type="RefSeq" id="XP_014248168.1">
    <property type="nucleotide sequence ID" value="XM_014392682.2"/>
</dbReference>
<sequence length="444" mass="49581">MAYYDSVSNTIHINNIDIRSNQVLRATRNHGISAVTAAIFIVGEMAGSGILALPRAVVDAGWIGLIIIVIFCVNACFGGTRLALCWEIIEERYPEYKGTTRNPYPTIADKTVGKWGSVLVSASIQITLFGIGIVYLLLASQIIQDLLRPFLHQLTFCTLFIIFSLLITPPMWLGSPKDFWFVGLGAVLTTALSCVFIFIQMVKDGLGHDFRVSHRPKSFFEFFISFGIILFSFGGASTFPTIQNDMVDRTKFKKSVIGAFCAILLLYLPIAYGGYFIYGDNTNSNIVLSLNKGMYVTLANVCMAFHLILAYLIAINPVCQEVENIFDIPNVFFKEFCFLRCLIRTCIVLLMVIIGESIPSFAMILALVGGSTVTLLTFVLPNYFYMKLCDHKCDNWTKREIPLYKRIYMWEIILIGILGGVASTYSAVLAIFHLDSMSKPCYLP</sequence>
<dbReference type="GeneID" id="106665871"/>
<name>A0A8I6RQP6_CIMLE</name>
<feature type="transmembrane region" description="Helical" evidence="5">
    <location>
        <begin position="293"/>
        <end position="315"/>
    </location>
</feature>
<keyword evidence="4 5" id="KW-0472">Membrane</keyword>
<comment type="subcellular location">
    <subcellularLocation>
        <location evidence="1">Membrane</location>
        <topology evidence="1">Multi-pass membrane protein</topology>
    </subcellularLocation>
</comment>
<dbReference type="RefSeq" id="XP_014248159.1">
    <property type="nucleotide sequence ID" value="XM_014392673.2"/>
</dbReference>
<keyword evidence="3 5" id="KW-1133">Transmembrane helix</keyword>
<dbReference type="PANTHER" id="PTHR22950:SF703">
    <property type="entry name" value="AMINO ACID TRANSPORTER TRANSMEMBRANE DOMAIN-CONTAINING PROTEIN"/>
    <property type="match status" value="1"/>
</dbReference>
<feature type="transmembrane region" description="Helical" evidence="5">
    <location>
        <begin position="222"/>
        <end position="243"/>
    </location>
</feature>
<dbReference type="KEGG" id="clec:106665871"/>
<evidence type="ECO:0000259" key="6">
    <source>
        <dbReference type="Pfam" id="PF01490"/>
    </source>
</evidence>
<dbReference type="EnsemblMetazoa" id="XM_014392673.2">
    <property type="protein sequence ID" value="XP_014248159.1"/>
    <property type="gene ID" value="LOC106665871"/>
</dbReference>
<feature type="transmembrane region" description="Helical" evidence="5">
    <location>
        <begin position="150"/>
        <end position="167"/>
    </location>
</feature>
<dbReference type="Pfam" id="PF01490">
    <property type="entry name" value="Aa_trans"/>
    <property type="match status" value="1"/>
</dbReference>
<feature type="transmembrane region" description="Helical" evidence="5">
    <location>
        <begin position="255"/>
        <end position="278"/>
    </location>
</feature>
<reference evidence="7" key="1">
    <citation type="submission" date="2022-01" db="UniProtKB">
        <authorList>
            <consortium name="EnsemblMetazoa"/>
        </authorList>
    </citation>
    <scope>IDENTIFICATION</scope>
</reference>
<evidence type="ECO:0000256" key="1">
    <source>
        <dbReference type="ARBA" id="ARBA00004141"/>
    </source>
</evidence>
<keyword evidence="8" id="KW-1185">Reference proteome</keyword>
<feature type="domain" description="Amino acid transporter transmembrane" evidence="6">
    <location>
        <begin position="30"/>
        <end position="425"/>
    </location>
</feature>
<dbReference type="FunFam" id="1.20.1740.10:FF:000052">
    <property type="entry name" value="Lysine histidine transporter-like 3"/>
    <property type="match status" value="1"/>
</dbReference>
<dbReference type="InterPro" id="IPR013057">
    <property type="entry name" value="AA_transpt_TM"/>
</dbReference>
<feature type="transmembrane region" description="Helical" evidence="5">
    <location>
        <begin position="361"/>
        <end position="386"/>
    </location>
</feature>
<feature type="transmembrane region" description="Helical" evidence="5">
    <location>
        <begin position="32"/>
        <end position="54"/>
    </location>
</feature>
<evidence type="ECO:0000313" key="8">
    <source>
        <dbReference type="Proteomes" id="UP000494040"/>
    </source>
</evidence>
<evidence type="ECO:0000256" key="3">
    <source>
        <dbReference type="ARBA" id="ARBA00022989"/>
    </source>
</evidence>
<feature type="transmembrane region" description="Helical" evidence="5">
    <location>
        <begin position="118"/>
        <end position="138"/>
    </location>
</feature>
<feature type="transmembrane region" description="Helical" evidence="5">
    <location>
        <begin position="60"/>
        <end position="84"/>
    </location>
</feature>
<feature type="transmembrane region" description="Helical" evidence="5">
    <location>
        <begin position="179"/>
        <end position="202"/>
    </location>
</feature>
<organism evidence="7 8">
    <name type="scientific">Cimex lectularius</name>
    <name type="common">Bed bug</name>
    <name type="synonym">Acanthia lectularia</name>
    <dbReference type="NCBI Taxonomy" id="79782"/>
    <lineage>
        <taxon>Eukaryota</taxon>
        <taxon>Metazoa</taxon>
        <taxon>Ecdysozoa</taxon>
        <taxon>Arthropoda</taxon>
        <taxon>Hexapoda</taxon>
        <taxon>Insecta</taxon>
        <taxon>Pterygota</taxon>
        <taxon>Neoptera</taxon>
        <taxon>Paraneoptera</taxon>
        <taxon>Hemiptera</taxon>
        <taxon>Heteroptera</taxon>
        <taxon>Panheteroptera</taxon>
        <taxon>Cimicomorpha</taxon>
        <taxon>Cimicidae</taxon>
        <taxon>Cimex</taxon>
    </lineage>
</organism>
<evidence type="ECO:0000256" key="4">
    <source>
        <dbReference type="ARBA" id="ARBA00023136"/>
    </source>
</evidence>
<protein>
    <recommendedName>
        <fullName evidence="6">Amino acid transporter transmembrane domain-containing protein</fullName>
    </recommendedName>
</protein>
<dbReference type="Gene3D" id="1.20.1740.10">
    <property type="entry name" value="Amino acid/polyamine transporter I"/>
    <property type="match status" value="1"/>
</dbReference>
<dbReference type="EnsemblMetazoa" id="XM_014392682.2">
    <property type="protein sequence ID" value="XP_014248168.1"/>
    <property type="gene ID" value="LOC106665871"/>
</dbReference>
<feature type="transmembrane region" description="Helical" evidence="5">
    <location>
        <begin position="407"/>
        <end position="434"/>
    </location>
</feature>
<dbReference type="GO" id="GO:0015179">
    <property type="term" value="F:L-amino acid transmembrane transporter activity"/>
    <property type="evidence" value="ECO:0007669"/>
    <property type="project" value="TreeGrafter"/>
</dbReference>
<dbReference type="OrthoDB" id="655540at2759"/>
<dbReference type="GO" id="GO:0005774">
    <property type="term" value="C:vacuolar membrane"/>
    <property type="evidence" value="ECO:0007669"/>
    <property type="project" value="TreeGrafter"/>
</dbReference>
<dbReference type="Proteomes" id="UP000494040">
    <property type="component" value="Unassembled WGS sequence"/>
</dbReference>
<accession>A0A8I6RQP6</accession>
<proteinExistence type="predicted"/>
<dbReference type="PANTHER" id="PTHR22950">
    <property type="entry name" value="AMINO ACID TRANSPORTER"/>
    <property type="match status" value="1"/>
</dbReference>
<evidence type="ECO:0000256" key="2">
    <source>
        <dbReference type="ARBA" id="ARBA00022692"/>
    </source>
</evidence>
<evidence type="ECO:0000313" key="7">
    <source>
        <dbReference type="EnsemblMetazoa" id="XP_014248159.1"/>
    </source>
</evidence>
<feature type="transmembrane region" description="Helical" evidence="5">
    <location>
        <begin position="336"/>
        <end position="355"/>
    </location>
</feature>
<dbReference type="AlphaFoldDB" id="A0A8I6RQP6"/>
<dbReference type="OMA" id="IGAVCTM"/>
<evidence type="ECO:0000256" key="5">
    <source>
        <dbReference type="SAM" id="Phobius"/>
    </source>
</evidence>